<keyword evidence="4 6" id="KW-1133">Transmembrane helix</keyword>
<feature type="transmembrane region" description="Helical" evidence="6">
    <location>
        <begin position="189"/>
        <end position="208"/>
    </location>
</feature>
<feature type="domain" description="VTT" evidence="7">
    <location>
        <begin position="64"/>
        <end position="177"/>
    </location>
</feature>
<reference evidence="9" key="1">
    <citation type="submission" date="2012-06" db="EMBL/GenBank/DDBJ databases">
        <title>Complete sequence of Desulfitobacterium dehalogenans ATCC 51507.</title>
        <authorList>
            <person name="Lucas S."/>
            <person name="Han J."/>
            <person name="Lapidus A."/>
            <person name="Cheng J.-F."/>
            <person name="Goodwin L."/>
            <person name="Pitluck S."/>
            <person name="Peters L."/>
            <person name="Ovchinnikova G."/>
            <person name="Teshima H."/>
            <person name="Detter J.C."/>
            <person name="Han C."/>
            <person name="Tapia R."/>
            <person name="Land M."/>
            <person name="Hauser L."/>
            <person name="Kyrpides N."/>
            <person name="Ivanova N."/>
            <person name="Pagani I."/>
            <person name="Kruse T."/>
            <person name="de Vos W.M."/>
            <person name="Smidt H."/>
            <person name="Woyke T."/>
        </authorList>
    </citation>
    <scope>NUCLEOTIDE SEQUENCE [LARGE SCALE GENOMIC DNA]</scope>
    <source>
        <strain evidence="9">ATCC 51507 / DSM 9161 / JW/IU-DC1</strain>
    </source>
</reference>
<comment type="similarity">
    <text evidence="6">Belongs to the TVP38/TMEM64 family.</text>
</comment>
<dbReference type="OrthoDB" id="2373868at2"/>
<dbReference type="STRING" id="756499.Desde_2605"/>
<evidence type="ECO:0000256" key="6">
    <source>
        <dbReference type="RuleBase" id="RU366058"/>
    </source>
</evidence>
<dbReference type="PANTHER" id="PTHR12677:SF59">
    <property type="entry name" value="GOLGI APPARATUS MEMBRANE PROTEIN TVP38-RELATED"/>
    <property type="match status" value="1"/>
</dbReference>
<dbReference type="Pfam" id="PF09335">
    <property type="entry name" value="VTT_dom"/>
    <property type="match status" value="1"/>
</dbReference>
<keyword evidence="5 6" id="KW-0472">Membrane</keyword>
<organism evidence="8 9">
    <name type="scientific">Desulfitobacterium dehalogenans (strain ATCC 51507 / DSM 9161 / JW/IU-DC1)</name>
    <dbReference type="NCBI Taxonomy" id="756499"/>
    <lineage>
        <taxon>Bacteria</taxon>
        <taxon>Bacillati</taxon>
        <taxon>Bacillota</taxon>
        <taxon>Clostridia</taxon>
        <taxon>Eubacteriales</taxon>
        <taxon>Desulfitobacteriaceae</taxon>
        <taxon>Desulfitobacterium</taxon>
    </lineage>
</organism>
<dbReference type="EMBL" id="CP003348">
    <property type="protein sequence ID" value="AFM00935.1"/>
    <property type="molecule type" value="Genomic_DNA"/>
</dbReference>
<evidence type="ECO:0000313" key="9">
    <source>
        <dbReference type="Proteomes" id="UP000006053"/>
    </source>
</evidence>
<keyword evidence="9" id="KW-1185">Reference proteome</keyword>
<dbReference type="KEGG" id="ddh:Desde_2605"/>
<feature type="transmembrane region" description="Helical" evidence="6">
    <location>
        <begin position="43"/>
        <end position="64"/>
    </location>
</feature>
<evidence type="ECO:0000256" key="3">
    <source>
        <dbReference type="ARBA" id="ARBA00022692"/>
    </source>
</evidence>
<evidence type="ECO:0000256" key="1">
    <source>
        <dbReference type="ARBA" id="ARBA00004651"/>
    </source>
</evidence>
<proteinExistence type="inferred from homology"/>
<dbReference type="PANTHER" id="PTHR12677">
    <property type="entry name" value="GOLGI APPARATUS MEMBRANE PROTEIN TVP38-RELATED"/>
    <property type="match status" value="1"/>
</dbReference>
<evidence type="ECO:0000256" key="5">
    <source>
        <dbReference type="ARBA" id="ARBA00023136"/>
    </source>
</evidence>
<evidence type="ECO:0000256" key="2">
    <source>
        <dbReference type="ARBA" id="ARBA00022475"/>
    </source>
</evidence>
<feature type="transmembrane region" description="Helical" evidence="6">
    <location>
        <begin position="76"/>
        <end position="101"/>
    </location>
</feature>
<gene>
    <name evidence="8" type="ordered locus">Desde_2605</name>
</gene>
<dbReference type="InterPro" id="IPR032816">
    <property type="entry name" value="VTT_dom"/>
</dbReference>
<feature type="transmembrane region" description="Helical" evidence="6">
    <location>
        <begin position="161"/>
        <end position="183"/>
    </location>
</feature>
<evidence type="ECO:0000259" key="7">
    <source>
        <dbReference type="Pfam" id="PF09335"/>
    </source>
</evidence>
<feature type="transmembrane region" description="Helical" evidence="6">
    <location>
        <begin position="12"/>
        <end position="31"/>
    </location>
</feature>
<dbReference type="GO" id="GO:0005886">
    <property type="term" value="C:plasma membrane"/>
    <property type="evidence" value="ECO:0007669"/>
    <property type="project" value="UniProtKB-SubCell"/>
</dbReference>
<dbReference type="RefSeq" id="WP_014794417.1">
    <property type="nucleotide sequence ID" value="NC_018017.1"/>
</dbReference>
<reference evidence="8 9" key="2">
    <citation type="journal article" date="2015" name="J. Bacteriol.">
        <title>Genomic, proteomic, and biochemical analysis of the organohalide respiratory pathway in Desulfitobacterium dehalogenans.</title>
        <authorList>
            <person name="Kruse T."/>
            <person name="van de Pas B.A."/>
            <person name="Atteia A."/>
            <person name="Krab K."/>
            <person name="Hagen W.R."/>
            <person name="Goodwin L."/>
            <person name="Chain P."/>
            <person name="Boeren S."/>
            <person name="Maphosa F."/>
            <person name="Schraa G."/>
            <person name="de Vos W.M."/>
            <person name="van der Oost J."/>
            <person name="Smidt H."/>
            <person name="Stams A.J."/>
        </authorList>
    </citation>
    <scope>NUCLEOTIDE SEQUENCE [LARGE SCALE GENOMIC DNA]</scope>
    <source>
        <strain evidence="9">ATCC 51507 / DSM 9161 / JW/IU-DC1</strain>
    </source>
</reference>
<name>I4AAF0_DESDJ</name>
<dbReference type="eggNOG" id="COG0398">
    <property type="taxonomic scope" value="Bacteria"/>
</dbReference>
<evidence type="ECO:0000256" key="4">
    <source>
        <dbReference type="ARBA" id="ARBA00022989"/>
    </source>
</evidence>
<protein>
    <recommendedName>
        <fullName evidence="6">TVP38/TMEM64 family membrane protein</fullName>
    </recommendedName>
</protein>
<keyword evidence="2 6" id="KW-1003">Cell membrane</keyword>
<evidence type="ECO:0000313" key="8">
    <source>
        <dbReference type="EMBL" id="AFM00935.1"/>
    </source>
</evidence>
<dbReference type="AlphaFoldDB" id="I4AAF0"/>
<dbReference type="InterPro" id="IPR015414">
    <property type="entry name" value="TMEM64"/>
</dbReference>
<dbReference type="Proteomes" id="UP000006053">
    <property type="component" value="Chromosome"/>
</dbReference>
<comment type="subcellular location">
    <subcellularLocation>
        <location evidence="1 6">Cell membrane</location>
        <topology evidence="1 6">Multi-pass membrane protein</topology>
    </subcellularLocation>
</comment>
<accession>I4AAF0</accession>
<sequence length="219" mass="24854">MKVQTTHGKNNIWLTLILIISTLLIVLFFYLDRRNELSTLIQSWGPGGIVLAILIMGALCMTPIPSEGFFILLLKIFGVFWGALYSWIGYTLSTFILYYLAHYYLKDFFQKIFSPQLFEAVDHWIDSKGTLGLFIARLIPFPAHAVGYIAGVMPSVKLWPYVWTGAVTIIPYYLGTALIYLGLINSTSLWLLIGAAALIILWGLSYLFRRQSSTYYGEK</sequence>
<keyword evidence="3 6" id="KW-0812">Transmembrane</keyword>
<dbReference type="HOGENOM" id="CLU_038944_8_0_9"/>